<dbReference type="AlphaFoldDB" id="A0AAP0J6Q8"/>
<name>A0AAP0J6Q8_9MAGN</name>
<comment type="caution">
    <text evidence="1">The sequence shown here is derived from an EMBL/GenBank/DDBJ whole genome shotgun (WGS) entry which is preliminary data.</text>
</comment>
<proteinExistence type="predicted"/>
<dbReference type="Proteomes" id="UP001420932">
    <property type="component" value="Unassembled WGS sequence"/>
</dbReference>
<dbReference type="EMBL" id="JBBNAF010000007">
    <property type="protein sequence ID" value="KAK9128473.1"/>
    <property type="molecule type" value="Genomic_DNA"/>
</dbReference>
<organism evidence="1 2">
    <name type="scientific">Stephania yunnanensis</name>
    <dbReference type="NCBI Taxonomy" id="152371"/>
    <lineage>
        <taxon>Eukaryota</taxon>
        <taxon>Viridiplantae</taxon>
        <taxon>Streptophyta</taxon>
        <taxon>Embryophyta</taxon>
        <taxon>Tracheophyta</taxon>
        <taxon>Spermatophyta</taxon>
        <taxon>Magnoliopsida</taxon>
        <taxon>Ranunculales</taxon>
        <taxon>Menispermaceae</taxon>
        <taxon>Menispermoideae</taxon>
        <taxon>Cissampelideae</taxon>
        <taxon>Stephania</taxon>
    </lineage>
</organism>
<dbReference type="Gene3D" id="3.30.559.10">
    <property type="entry name" value="Chloramphenicol acetyltransferase-like domain"/>
    <property type="match status" value="1"/>
</dbReference>
<protein>
    <submittedName>
        <fullName evidence="1">Uncharacterized protein</fullName>
    </submittedName>
</protein>
<evidence type="ECO:0000313" key="1">
    <source>
        <dbReference type="EMBL" id="KAK9128473.1"/>
    </source>
</evidence>
<accession>A0AAP0J6Q8</accession>
<sequence length="153" mass="17432">MFTYGLFGSWDWPGLATLDYRPIFFLRSSFDGNPGNAFLDRAIFKPRDTPRFQFQHKGVEFKDKNEDCTSDETLEEGLGMYKSHFSFEMPSQIKTNVWRTVVKACVAAGDGDRYKATCLKISVDGRRRMSPPVPDDFVGNVVLWAYPRAGINV</sequence>
<evidence type="ECO:0000313" key="2">
    <source>
        <dbReference type="Proteomes" id="UP001420932"/>
    </source>
</evidence>
<reference evidence="1 2" key="1">
    <citation type="submission" date="2024-01" db="EMBL/GenBank/DDBJ databases">
        <title>Genome assemblies of Stephania.</title>
        <authorList>
            <person name="Yang L."/>
        </authorList>
    </citation>
    <scope>NUCLEOTIDE SEQUENCE [LARGE SCALE GENOMIC DNA]</scope>
    <source>
        <strain evidence="1">YNDBR</strain>
        <tissue evidence="1">Leaf</tissue>
    </source>
</reference>
<keyword evidence="2" id="KW-1185">Reference proteome</keyword>
<dbReference type="InterPro" id="IPR023213">
    <property type="entry name" value="CAT-like_dom_sf"/>
</dbReference>
<gene>
    <name evidence="1" type="ORF">Syun_017270</name>
</gene>
<dbReference type="Pfam" id="PF02458">
    <property type="entry name" value="Transferase"/>
    <property type="match status" value="1"/>
</dbReference>